<dbReference type="OrthoDB" id="5406607at2759"/>
<feature type="transmembrane region" description="Helical" evidence="1">
    <location>
        <begin position="312"/>
        <end position="337"/>
    </location>
</feature>
<keyword evidence="1" id="KW-1133">Transmembrane helix</keyword>
<reference evidence="2 3" key="1">
    <citation type="submission" date="2016-03" db="EMBL/GenBank/DDBJ databases">
        <authorList>
            <person name="Ploux O."/>
        </authorList>
    </citation>
    <scope>NUCLEOTIDE SEQUENCE [LARGE SCALE GENOMIC DNA]</scope>
    <source>
        <strain evidence="2 3">UAMH 11012</strain>
    </source>
</reference>
<dbReference type="Proteomes" id="UP000184330">
    <property type="component" value="Unassembled WGS sequence"/>
</dbReference>
<gene>
    <name evidence="2" type="ORF">PAC_19394</name>
</gene>
<protein>
    <submittedName>
        <fullName evidence="2">Uncharacterized protein</fullName>
    </submittedName>
</protein>
<feature type="transmembrane region" description="Helical" evidence="1">
    <location>
        <begin position="230"/>
        <end position="251"/>
    </location>
</feature>
<evidence type="ECO:0000313" key="3">
    <source>
        <dbReference type="Proteomes" id="UP000184330"/>
    </source>
</evidence>
<organism evidence="2 3">
    <name type="scientific">Phialocephala subalpina</name>
    <dbReference type="NCBI Taxonomy" id="576137"/>
    <lineage>
        <taxon>Eukaryota</taxon>
        <taxon>Fungi</taxon>
        <taxon>Dikarya</taxon>
        <taxon>Ascomycota</taxon>
        <taxon>Pezizomycotina</taxon>
        <taxon>Leotiomycetes</taxon>
        <taxon>Helotiales</taxon>
        <taxon>Mollisiaceae</taxon>
        <taxon>Phialocephala</taxon>
        <taxon>Phialocephala fortinii species complex</taxon>
    </lineage>
</organism>
<sequence>MNFSVAVPPNAQNHGDPGLICLPPVWTDYFIFFATNYIAHAATLITHPGESLQETLIATANALFIPGSGALRAFRFLVLYLSPRLTRIERRTTPLGQAARAGALCMVVDERIISDAMQETEGTPRFFFGENIREVPRDRTIYGVCKFPEPGPRVPKYRLVEVPPNMPLRPWETHALSAAAGALDSDSSDTEPVPVEMQLSKNYNIPKILISILQILWGIVTLYKTRGNQIALYGCGAFGLTVAPYAIMSIINLATNLLRPEYATMYLVHSPEMGEAALHEGAEFRGIVASLDDNRTYAEDFTGALNIQSDNLLYFIFNLLGYLVIAILPIAIVGGYTHFQSGSNVKIQISWIIGWLIIGCVSTLWVRISAVYAATVHPLWEVVLVIPLWIPAIGGFVVVAEMLKDFGICTSFDR</sequence>
<feature type="transmembrane region" description="Helical" evidence="1">
    <location>
        <begin position="379"/>
        <end position="400"/>
    </location>
</feature>
<proteinExistence type="predicted"/>
<feature type="transmembrane region" description="Helical" evidence="1">
    <location>
        <begin position="349"/>
        <end position="373"/>
    </location>
</feature>
<keyword evidence="3" id="KW-1185">Reference proteome</keyword>
<keyword evidence="1" id="KW-0472">Membrane</keyword>
<name>A0A1L7XWT4_9HELO</name>
<keyword evidence="1" id="KW-0812">Transmembrane</keyword>
<evidence type="ECO:0000313" key="2">
    <source>
        <dbReference type="EMBL" id="CZR69494.1"/>
    </source>
</evidence>
<accession>A0A1L7XWT4</accession>
<evidence type="ECO:0000256" key="1">
    <source>
        <dbReference type="SAM" id="Phobius"/>
    </source>
</evidence>
<dbReference type="AlphaFoldDB" id="A0A1L7XWT4"/>
<dbReference type="EMBL" id="FJOG01000072">
    <property type="protein sequence ID" value="CZR69494.1"/>
    <property type="molecule type" value="Genomic_DNA"/>
</dbReference>